<organism evidence="2">
    <name type="scientific">Salmonella diarizonae</name>
    <dbReference type="NCBI Taxonomy" id="59204"/>
    <lineage>
        <taxon>Bacteria</taxon>
        <taxon>Pseudomonadati</taxon>
        <taxon>Pseudomonadota</taxon>
        <taxon>Gammaproteobacteria</taxon>
        <taxon>Enterobacterales</taxon>
        <taxon>Enterobacteriaceae</taxon>
        <taxon>Salmonella</taxon>
    </lineage>
</organism>
<comment type="caution">
    <text evidence="2">The sequence shown here is derived from an EMBL/GenBank/DDBJ whole genome shotgun (WGS) entry which is preliminary data.</text>
</comment>
<reference evidence="2" key="1">
    <citation type="submission" date="2018-08" db="EMBL/GenBank/DDBJ databases">
        <authorList>
            <person name="Ashton P.M."/>
            <person name="Dallman T."/>
            <person name="Nair S."/>
            <person name="De Pinna E."/>
            <person name="Peters T."/>
            <person name="Grant K."/>
        </authorList>
    </citation>
    <scope>NUCLEOTIDE SEQUENCE [LARGE SCALE GENOMIC DNA]</scope>
    <source>
        <strain evidence="2">294779</strain>
    </source>
</reference>
<keyword evidence="1" id="KW-0732">Signal</keyword>
<evidence type="ECO:0000256" key="1">
    <source>
        <dbReference type="SAM" id="SignalP"/>
    </source>
</evidence>
<proteinExistence type="predicted"/>
<dbReference type="EMBL" id="AAIBIC010000073">
    <property type="protein sequence ID" value="ECC3917510.1"/>
    <property type="molecule type" value="Genomic_DNA"/>
</dbReference>
<protein>
    <recommendedName>
        <fullName evidence="3">Pilus assembly protein E-set like domain-containing protein</fullName>
    </recommendedName>
</protein>
<dbReference type="Proteomes" id="UP000839735">
    <property type="component" value="Unassembled WGS sequence"/>
</dbReference>
<sequence>MMKKISLIALSVGMVCWNTRAEDLTLAMVTPSDVPQVLTLANGDRLASSRYAGIITPESETVRVIFDGVSESDLSAEISLDSVRFENNEQFRAFLKSAGVRDNYLEKILQQNKNGGFVHSALCKGARSECVVISKGIDFVIDYYNRTVRLFVAPALLRQSSGDVSYLVLNGGPGLVNNLSAYYYDPFGRYEPSYYIRDQGVSGYGAGYIRYNLYRSDYKNTVDDLYYNHALGAGNKILIGRMQNSVNFNPSSMQSVMSDVSMTGLRLGTADEQVDHSFGKRVFRYYSPVNGNVEVRKKGELVYATATQAGYGEINLGNLPAGQYNALVQVKTASGDIISSQNVLINNSGAFNNNFAWHFFAGRSDSYYNDFVGEEQKIIDAGFQFPISTFSAAYLGGTIIENNTVFSSGAIFKNEYISVSAKAGMGNNNFHYYELNSYLDNLSVSWKKVSTGKEWGDQHMKNDNTTFSASYNIGLSSRLSASMGYTYSSGLIYDFLPDDSYKYDQPYEKRHSAPSYLSVSKSIFASVYYNFDNGSTLYMNANKDVGSENYGVSLGVSIPFGEHIRISSVSNYNNGGKLTNNSTVDYSSTLSDSWSQTISAGTYLADTGYNTMTYNLLHNSDVFRGSAYIYATDKGQRQASLSADSTQVINGSGIYFAPSSWQDSAFITRARGADYDVSVRNMTDNITRYLDAGTGVISVPAYNKIMVTSDTDSSRFVFSDRQSKHTDMLSMVPGSSFVISGKTISTNTVIMTLRNAEGEYAVTASCTDDSCISVSRLNRGVFKVKYTGTGFTVRSGNAQCHADDVRNAKFISVSCGRHEQGSR</sequence>
<evidence type="ECO:0008006" key="3">
    <source>
        <dbReference type="Google" id="ProtNLM"/>
    </source>
</evidence>
<name>A0A5Y1YGN2_SALDZ</name>
<dbReference type="AlphaFoldDB" id="A0A5Y1YGN2"/>
<evidence type="ECO:0000313" key="2">
    <source>
        <dbReference type="EMBL" id="ECC3917510.1"/>
    </source>
</evidence>
<gene>
    <name evidence="2" type="ORF">CTQ69_26905</name>
</gene>
<accession>A0A5Y1YGN2</accession>
<feature type="signal peptide" evidence="1">
    <location>
        <begin position="1"/>
        <end position="21"/>
    </location>
</feature>
<feature type="chain" id="PRO_5030143726" description="Pilus assembly protein E-set like domain-containing protein" evidence="1">
    <location>
        <begin position="22"/>
        <end position="823"/>
    </location>
</feature>